<feature type="domain" description="Beta-lactamase-related" evidence="2">
    <location>
        <begin position="215"/>
        <end position="567"/>
    </location>
</feature>
<dbReference type="InterPro" id="IPR015908">
    <property type="entry name" value="Allantoicase_dom"/>
</dbReference>
<sequence length="991" mass="103385">MATTERSRWEVWAELAHGRFPLHRYLTLVHEEFRFIRDFVPANVPADAPKRPAVLWDEGTAAWYAIARRILLLLTTSREPVEFATELLIPFTTAIVRNAADPWATALSLGGANLRMRPEVARADAILERLPVDALVEAWDPLAALTAVPPVELAGALAAGRADSDDSALGSPLARATARVQAALRVADPSAAPLSQAWLDAIVRDFGLTRGGLQVAFAAPGGGALHSLASGDAIESPATLLQCASLSKPVAVALALELLTSLGVRPTDKVNQVAAEHGSSLRIAPSPGLGDDVTIQHCMSHTALDQHYVFGFPLADQAAPGVPPVLQLIAEGSSASVGGSYEPVVARVVPGSRFQYSGAGFVVLHALIEVLAGVPLAEAAAPFTDALTAHLPGPQPQLVLTGESRLRALARGAAPPPSEPAVARGTLDDGSPAPVLSFPPCAAGGLASARGIAAFLAHLTAALSPAALAPLSPTARSTMPISHDTALLMTAGTNRSLSPAVQAFMAAEAGVGIFVAEAGLNTVLLHQAANEGYRGVFAWVASGPEAGAGIVVLASGDNGAVPALAEVTRSALLALGVSGFDPSSLPSPRMGFDTSALPQETIVNRGLRDLVFAGFQRRRPPLIAIPGRPAHPYTALDLMRGASVVSVTDDRFAQAINLVDQAEPIFDPAAFTEAGKEMDSWESQRHNPAPDVGDVATYQLVAPAVIRAVEISTKWHDGNQAVACAIRGRRAADQQWFDLLPASPLQGHAWHRYLLPESAPVDLVAVHNIPDGGISRLRCYAAPPDASWVPGAGRFPDAISSVEAATKLAPDPAPDAAAVARNWARVPSDALVNVASVGLGASVIAVSNQHYGPAAAILASTEPRGMFDGFETARGRGDGAQEFVEIALGAPASLVAVDVDMTFFRNNNPASLSVAFSAAVSGEFELRPRSTQSLPVKHYRGNTMRVLLQREAAGALGGAPVRRVRIESRPCGGFNRVRVWGRPVAEPVARL</sequence>
<comment type="similarity">
    <text evidence="1">Belongs to the allantoicase family.</text>
</comment>
<feature type="domain" description="Allantoicase" evidence="3">
    <location>
        <begin position="641"/>
        <end position="782"/>
    </location>
</feature>
<dbReference type="Gene3D" id="2.60.120.260">
    <property type="entry name" value="Galactose-binding domain-like"/>
    <property type="match status" value="2"/>
</dbReference>
<gene>
    <name evidence="4" type="ORF">SSP0437_LOCUS12732</name>
</gene>
<dbReference type="InterPro" id="IPR005164">
    <property type="entry name" value="Allantoicase"/>
</dbReference>
<dbReference type="AlphaFoldDB" id="A0A7S1VT55"/>
<proteinExistence type="inferred from homology"/>
<dbReference type="InterPro" id="IPR008979">
    <property type="entry name" value="Galactose-bd-like_sf"/>
</dbReference>
<name>A0A7S1VT55_9EUKA</name>
<accession>A0A7S1VT55</accession>
<dbReference type="Pfam" id="PF00144">
    <property type="entry name" value="Beta-lactamase"/>
    <property type="match status" value="1"/>
</dbReference>
<feature type="domain" description="Allantoicase" evidence="3">
    <location>
        <begin position="840"/>
        <end position="983"/>
    </location>
</feature>
<dbReference type="GO" id="GO:0004037">
    <property type="term" value="F:allantoicase activity"/>
    <property type="evidence" value="ECO:0007669"/>
    <property type="project" value="InterPro"/>
</dbReference>
<dbReference type="InterPro" id="IPR012338">
    <property type="entry name" value="Beta-lactam/transpept-like"/>
</dbReference>
<dbReference type="SUPFAM" id="SSF56601">
    <property type="entry name" value="beta-lactamase/transpeptidase-like"/>
    <property type="match status" value="1"/>
</dbReference>
<reference evidence="4" key="1">
    <citation type="submission" date="2021-01" db="EMBL/GenBank/DDBJ databases">
        <authorList>
            <person name="Corre E."/>
            <person name="Pelletier E."/>
            <person name="Niang G."/>
            <person name="Scheremetjew M."/>
            <person name="Finn R."/>
            <person name="Kale V."/>
            <person name="Holt S."/>
            <person name="Cochrane G."/>
            <person name="Meng A."/>
            <person name="Brown T."/>
            <person name="Cohen L."/>
        </authorList>
    </citation>
    <scope>NUCLEOTIDE SEQUENCE</scope>
    <source>
        <strain evidence="4">ATCC 50979</strain>
    </source>
</reference>
<dbReference type="Pfam" id="PF03561">
    <property type="entry name" value="Allantoicase"/>
    <property type="match status" value="2"/>
</dbReference>
<dbReference type="InterPro" id="IPR001466">
    <property type="entry name" value="Beta-lactam-related"/>
</dbReference>
<evidence type="ECO:0000259" key="2">
    <source>
        <dbReference type="Pfam" id="PF00144"/>
    </source>
</evidence>
<evidence type="ECO:0000256" key="1">
    <source>
        <dbReference type="ARBA" id="ARBA00009242"/>
    </source>
</evidence>
<evidence type="ECO:0000259" key="3">
    <source>
        <dbReference type="Pfam" id="PF03561"/>
    </source>
</evidence>
<dbReference type="SUPFAM" id="SSF49785">
    <property type="entry name" value="Galactose-binding domain-like"/>
    <property type="match status" value="2"/>
</dbReference>
<evidence type="ECO:0000313" key="4">
    <source>
        <dbReference type="EMBL" id="CAD9310062.1"/>
    </source>
</evidence>
<organism evidence="4">
    <name type="scientific">Sexangularia sp. CB-2014</name>
    <dbReference type="NCBI Taxonomy" id="1486929"/>
    <lineage>
        <taxon>Eukaryota</taxon>
        <taxon>Amoebozoa</taxon>
        <taxon>Tubulinea</taxon>
        <taxon>Elardia</taxon>
        <taxon>Arcellinida</taxon>
        <taxon>Arcellinida incertae sedis</taxon>
        <taxon>Sexangularia</taxon>
    </lineage>
</organism>
<dbReference type="InterPro" id="IPR044856">
    <property type="entry name" value="Malate_synth_C_sf"/>
</dbReference>
<dbReference type="Gene3D" id="1.20.1220.12">
    <property type="entry name" value="Malate synthase, domain III"/>
    <property type="match status" value="1"/>
</dbReference>
<dbReference type="Gene3D" id="3.40.710.10">
    <property type="entry name" value="DD-peptidase/beta-lactamase superfamily"/>
    <property type="match status" value="1"/>
</dbReference>
<dbReference type="EMBL" id="HBGL01016258">
    <property type="protein sequence ID" value="CAD9310062.1"/>
    <property type="molecule type" value="Transcribed_RNA"/>
</dbReference>
<dbReference type="PANTHER" id="PTHR12045:SF3">
    <property type="entry name" value="INACTIVE ALLANTOICASE-RELATED"/>
    <property type="match status" value="1"/>
</dbReference>
<dbReference type="GO" id="GO:0000256">
    <property type="term" value="P:allantoin catabolic process"/>
    <property type="evidence" value="ECO:0007669"/>
    <property type="project" value="InterPro"/>
</dbReference>
<dbReference type="PANTHER" id="PTHR12045">
    <property type="entry name" value="ALLANTOICASE"/>
    <property type="match status" value="1"/>
</dbReference>
<evidence type="ECO:0008006" key="5">
    <source>
        <dbReference type="Google" id="ProtNLM"/>
    </source>
</evidence>
<protein>
    <recommendedName>
        <fullName evidence="5">Allantoicase</fullName>
    </recommendedName>
</protein>